<dbReference type="Proteomes" id="UP001054945">
    <property type="component" value="Unassembled WGS sequence"/>
</dbReference>
<organism evidence="1 2">
    <name type="scientific">Caerostris extrusa</name>
    <name type="common">Bark spider</name>
    <name type="synonym">Caerostris bankana</name>
    <dbReference type="NCBI Taxonomy" id="172846"/>
    <lineage>
        <taxon>Eukaryota</taxon>
        <taxon>Metazoa</taxon>
        <taxon>Ecdysozoa</taxon>
        <taxon>Arthropoda</taxon>
        <taxon>Chelicerata</taxon>
        <taxon>Arachnida</taxon>
        <taxon>Araneae</taxon>
        <taxon>Araneomorphae</taxon>
        <taxon>Entelegynae</taxon>
        <taxon>Araneoidea</taxon>
        <taxon>Araneidae</taxon>
        <taxon>Caerostris</taxon>
    </lineage>
</organism>
<gene>
    <name evidence="1" type="ORF">CEXT_541491</name>
</gene>
<reference evidence="1 2" key="1">
    <citation type="submission" date="2021-06" db="EMBL/GenBank/DDBJ databases">
        <title>Caerostris extrusa draft genome.</title>
        <authorList>
            <person name="Kono N."/>
            <person name="Arakawa K."/>
        </authorList>
    </citation>
    <scope>NUCLEOTIDE SEQUENCE [LARGE SCALE GENOMIC DNA]</scope>
</reference>
<proteinExistence type="predicted"/>
<sequence length="134" mass="15279">MIERNTPPSNQKCYNWNQVANIQWSGGPWTAVRQHQVESAKEAKNRSLGGHNAGIEIKSATESMLSIKECTDPLQLRFGLIACRPDSCQPYDMRWRMVRFSSFTVDTDHQICNDYIFHLNTKTVGTGKFELMPA</sequence>
<evidence type="ECO:0000313" key="2">
    <source>
        <dbReference type="Proteomes" id="UP001054945"/>
    </source>
</evidence>
<dbReference type="EMBL" id="BPLR01013178">
    <property type="protein sequence ID" value="GIY59198.1"/>
    <property type="molecule type" value="Genomic_DNA"/>
</dbReference>
<keyword evidence="2" id="KW-1185">Reference proteome</keyword>
<comment type="caution">
    <text evidence="1">The sequence shown here is derived from an EMBL/GenBank/DDBJ whole genome shotgun (WGS) entry which is preliminary data.</text>
</comment>
<name>A0AAV4UN57_CAEEX</name>
<evidence type="ECO:0000313" key="1">
    <source>
        <dbReference type="EMBL" id="GIY59198.1"/>
    </source>
</evidence>
<dbReference type="AlphaFoldDB" id="A0AAV4UN57"/>
<protein>
    <submittedName>
        <fullName evidence="1">Uncharacterized protein</fullName>
    </submittedName>
</protein>
<accession>A0AAV4UN57</accession>